<dbReference type="Pfam" id="PF14532">
    <property type="entry name" value="Sigma54_activ_2"/>
    <property type="match status" value="1"/>
</dbReference>
<feature type="domain" description="Sigma-54 factor interaction" evidence="5">
    <location>
        <begin position="311"/>
        <end position="518"/>
    </location>
</feature>
<dbReference type="InterPro" id="IPR010524">
    <property type="entry name" value="Sig_transdc_resp-reg_PrpR_N"/>
</dbReference>
<keyword evidence="2" id="KW-0067">ATP-binding</keyword>
<evidence type="ECO:0000256" key="4">
    <source>
        <dbReference type="ARBA" id="ARBA00023163"/>
    </source>
</evidence>
<dbReference type="Pfam" id="PF06506">
    <property type="entry name" value="PrpR_N"/>
    <property type="match status" value="1"/>
</dbReference>
<evidence type="ECO:0000259" key="5">
    <source>
        <dbReference type="PROSITE" id="PS50045"/>
    </source>
</evidence>
<keyword evidence="4" id="KW-0804">Transcription</keyword>
<evidence type="ECO:0000256" key="1">
    <source>
        <dbReference type="ARBA" id="ARBA00022741"/>
    </source>
</evidence>
<evidence type="ECO:0000256" key="2">
    <source>
        <dbReference type="ARBA" id="ARBA00022840"/>
    </source>
</evidence>
<dbReference type="InterPro" id="IPR009057">
    <property type="entry name" value="Homeodomain-like_sf"/>
</dbReference>
<dbReference type="SUPFAM" id="SSF52540">
    <property type="entry name" value="P-loop containing nucleoside triphosphate hydrolases"/>
    <property type="match status" value="1"/>
</dbReference>
<dbReference type="Gene3D" id="1.10.8.60">
    <property type="match status" value="1"/>
</dbReference>
<dbReference type="SUPFAM" id="SSF159800">
    <property type="entry name" value="PrpR receptor domain-like"/>
    <property type="match status" value="1"/>
</dbReference>
<keyword evidence="1" id="KW-0547">Nucleotide-binding</keyword>
<dbReference type="PRINTS" id="PR01590">
    <property type="entry name" value="HTHFIS"/>
</dbReference>
<comment type="caution">
    <text evidence="6">The sequence shown here is derived from an EMBL/GenBank/DDBJ whole genome shotgun (WGS) entry which is preliminary data.</text>
</comment>
<accession>A0ABS2RCU7</accession>
<dbReference type="InterPro" id="IPR002078">
    <property type="entry name" value="Sigma_54_int"/>
</dbReference>
<protein>
    <submittedName>
        <fullName evidence="6">Transcriptional regulator with PAS, ATPase and Fis domain</fullName>
    </submittedName>
</protein>
<dbReference type="Gene3D" id="3.40.50.2300">
    <property type="match status" value="1"/>
</dbReference>
<dbReference type="PROSITE" id="PS50045">
    <property type="entry name" value="SIGMA54_INTERACT_4"/>
    <property type="match status" value="1"/>
</dbReference>
<dbReference type="Gene3D" id="1.10.10.60">
    <property type="entry name" value="Homeodomain-like"/>
    <property type="match status" value="1"/>
</dbReference>
<dbReference type="PANTHER" id="PTHR32071">
    <property type="entry name" value="TRANSCRIPTIONAL REGULATORY PROTEIN"/>
    <property type="match status" value="1"/>
</dbReference>
<dbReference type="InterPro" id="IPR002197">
    <property type="entry name" value="HTH_Fis"/>
</dbReference>
<dbReference type="InterPro" id="IPR058031">
    <property type="entry name" value="AAA_lid_NorR"/>
</dbReference>
<dbReference type="InterPro" id="IPR027417">
    <property type="entry name" value="P-loop_NTPase"/>
</dbReference>
<dbReference type="Gene3D" id="3.40.50.10660">
    <property type="entry name" value="PrpR receptor domain-like"/>
    <property type="match status" value="1"/>
</dbReference>
<sequence>MNKIKILVIAPYNGMKDLICEIAEDMKELEVHAFVGDMLDGVKIAEEKKYEDFDVIISRAGTAELIKEITHLPVIDIKLSAIDMMRAIKLAKSYSGKFGIVGFKSITDTTKIISQLNHGEHLEIKTVHSISEIDDCLHELIERGISLIIGDVITVKHAKKMGLNTILVTSGRESVITAFTDIIQLFKHISTFKEKILLTHNIIRNVNDHIIAFNGKKDIAFSNVDEPKEIKEMIISEAEKHVDMLTQEKKVTIMKPLGSELYLFHGKMISSNGLSYPTFYINKQKSKIKPVDKSVIYTNVSDEPTILLDSLPTSNKLFKKVIQDAKTVSKTNMPIILFGKKGTGKDTFAKAIYHGSNYQKQPMIIIDAHYMNEKKWSAIFESENSPFLNENFTFYFKNMHLLNEDSQLLLESYLTNTYVHKRNRFIFSCMSGYSHSFDQGSLMQFIQNELSAFPLTLPALNERKEDIPSLVSIFLSDLMPKYGKQILGLEPEAIHLLQHFHWTYNLIQLKRIIEKAFLLTDDFYIADETIEKVLANEKIEETEIINPVLHGHKTLDEINKEIIEKVLSDENYNQSRAAQRLGISRSTLWRKLKY</sequence>
<dbReference type="RefSeq" id="WP_077113044.1">
    <property type="nucleotide sequence ID" value="NZ_JAFBFH010000049.1"/>
</dbReference>
<dbReference type="Pfam" id="PF02954">
    <property type="entry name" value="HTH_8"/>
    <property type="match status" value="1"/>
</dbReference>
<dbReference type="EMBL" id="JAFBFH010000049">
    <property type="protein sequence ID" value="MBM7717467.1"/>
    <property type="molecule type" value="Genomic_DNA"/>
</dbReference>
<gene>
    <name evidence="6" type="ORF">JOC94_004495</name>
</gene>
<dbReference type="SUPFAM" id="SSF46689">
    <property type="entry name" value="Homeodomain-like"/>
    <property type="match status" value="1"/>
</dbReference>
<dbReference type="Proteomes" id="UP000823485">
    <property type="component" value="Unassembled WGS sequence"/>
</dbReference>
<evidence type="ECO:0000256" key="3">
    <source>
        <dbReference type="ARBA" id="ARBA00023015"/>
    </source>
</evidence>
<dbReference type="Pfam" id="PF25601">
    <property type="entry name" value="AAA_lid_14"/>
    <property type="match status" value="1"/>
</dbReference>
<keyword evidence="7" id="KW-1185">Reference proteome</keyword>
<organism evidence="6 7">
    <name type="scientific">Siminovitchia thermophila</name>
    <dbReference type="NCBI Taxonomy" id="1245522"/>
    <lineage>
        <taxon>Bacteria</taxon>
        <taxon>Bacillati</taxon>
        <taxon>Bacillota</taxon>
        <taxon>Bacilli</taxon>
        <taxon>Bacillales</taxon>
        <taxon>Bacillaceae</taxon>
        <taxon>Siminovitchia</taxon>
    </lineage>
</organism>
<dbReference type="Gene3D" id="3.40.50.300">
    <property type="entry name" value="P-loop containing nucleotide triphosphate hydrolases"/>
    <property type="match status" value="1"/>
</dbReference>
<name>A0ABS2RCU7_9BACI</name>
<evidence type="ECO:0000313" key="6">
    <source>
        <dbReference type="EMBL" id="MBM7717467.1"/>
    </source>
</evidence>
<reference evidence="6 7" key="1">
    <citation type="submission" date="2021-01" db="EMBL/GenBank/DDBJ databases">
        <title>Genomic Encyclopedia of Type Strains, Phase IV (KMG-IV): sequencing the most valuable type-strain genomes for metagenomic binning, comparative biology and taxonomic classification.</title>
        <authorList>
            <person name="Goeker M."/>
        </authorList>
    </citation>
    <scope>NUCLEOTIDE SEQUENCE [LARGE SCALE GENOMIC DNA]</scope>
    <source>
        <strain evidence="6 7">DSM 105453</strain>
    </source>
</reference>
<proteinExistence type="predicted"/>
<evidence type="ECO:0000313" key="7">
    <source>
        <dbReference type="Proteomes" id="UP000823485"/>
    </source>
</evidence>
<keyword evidence="3" id="KW-0805">Transcription regulation</keyword>